<feature type="signal peptide" evidence="1">
    <location>
        <begin position="1"/>
        <end position="22"/>
    </location>
</feature>
<gene>
    <name evidence="2" type="ORF">KDU71_17855</name>
</gene>
<evidence type="ECO:0000313" key="3">
    <source>
        <dbReference type="Proteomes" id="UP000679220"/>
    </source>
</evidence>
<dbReference type="EMBL" id="JAGTAR010000032">
    <property type="protein sequence ID" value="MBR8537438.1"/>
    <property type="molecule type" value="Genomic_DNA"/>
</dbReference>
<sequence>MKRLFFLLTVCLIPFGVISQQAGDIQKLISDMLESLADKQLLKADYEELVNDLIALNQQPINLNTATKSDLEQLFFLTDYQIENFLYYRYTNGPLYSIYELQAVERMDSLTIRNMLPFVVVEELGSAPSKRVMGQIMARVQSTIQTPLGYKPKNDSVAAAYLGGKEKWMTRGRIGFGDKVEAGFTLEKDQGEQAIPEYFPAADFTSGFLRLNQPLKFIDTWIVGDYRLSFGQGLAVWTDMAFSKSPETAQLRRRPKGINSYTSVNESSFLRGTALQLKFGRWMVAPFVSYKKRDASTLEDSVENQYLSSLQETGYHRTVTELSNRYAVNELVYGGRIGYHHHLFQLETGYANWSVDQAIAPKEHLKDKYRFTGSDQESVWLSHSIFLNRLMIFGEVALQNQVDYGIYQGMTYNAGSDVVVSFAYRKYSRGYTAILSNPFSESSTPAGESGLFASMSFKPLAKLELKAFADVFSYDWLRYNVYRPSDGFEWFLQADYRINDVHSAYLRYKSSQKEINGYQSTANYEINTYQKDNIRLFYALNSSEKWRFQTQIEYAFYNESEQESNGWMAFQDVRFKASQSYIMSLRYVLFDIDDYDSRIYSYEPDVLYAFTIPAYLNAGSRVICNLSYSPLPNLRLWGRLAHTSYTNLEEIGSGNQLIKGHQFTEWKLQLQYRF</sequence>
<dbReference type="SUPFAM" id="SSF47781">
    <property type="entry name" value="RuvA domain 2-like"/>
    <property type="match status" value="1"/>
</dbReference>
<reference evidence="2" key="2">
    <citation type="submission" date="2021-04" db="EMBL/GenBank/DDBJ databases">
        <authorList>
            <person name="Zhang T."/>
            <person name="Zhang Y."/>
            <person name="Lu D."/>
            <person name="Zuo D."/>
            <person name="Du Z."/>
        </authorList>
    </citation>
    <scope>NUCLEOTIDE SEQUENCE</scope>
    <source>
        <strain evidence="2">JR1</strain>
    </source>
</reference>
<dbReference type="InterPro" id="IPR010994">
    <property type="entry name" value="RuvA_2-like"/>
</dbReference>
<reference evidence="2" key="1">
    <citation type="journal article" date="2018" name="Int. J. Syst. Evol. Microbiol.">
        <title>Carboxylicivirga sediminis sp. nov., isolated from coastal sediment.</title>
        <authorList>
            <person name="Wang F.Q."/>
            <person name="Ren L.H."/>
            <person name="Zou R.J."/>
            <person name="Sun Y.Z."/>
            <person name="Liu X.J."/>
            <person name="Jiang F."/>
            <person name="Liu L.J."/>
        </authorList>
    </citation>
    <scope>NUCLEOTIDE SEQUENCE</scope>
    <source>
        <strain evidence="2">JR1</strain>
    </source>
</reference>
<dbReference type="Proteomes" id="UP000679220">
    <property type="component" value="Unassembled WGS sequence"/>
</dbReference>
<protein>
    <submittedName>
        <fullName evidence="2">Helix-hairpin-helix domain-containing protein</fullName>
    </submittedName>
</protein>
<proteinExistence type="predicted"/>
<feature type="chain" id="PRO_5037705276" evidence="1">
    <location>
        <begin position="23"/>
        <end position="674"/>
    </location>
</feature>
<keyword evidence="3" id="KW-1185">Reference proteome</keyword>
<comment type="caution">
    <text evidence="2">The sequence shown here is derived from an EMBL/GenBank/DDBJ whole genome shotgun (WGS) entry which is preliminary data.</text>
</comment>
<dbReference type="AlphaFoldDB" id="A0A941F5Y2"/>
<evidence type="ECO:0000256" key="1">
    <source>
        <dbReference type="SAM" id="SignalP"/>
    </source>
</evidence>
<dbReference type="Pfam" id="PF12836">
    <property type="entry name" value="HHH_3"/>
    <property type="match status" value="1"/>
</dbReference>
<organism evidence="2 3">
    <name type="scientific">Carboxylicivirga sediminis</name>
    <dbReference type="NCBI Taxonomy" id="2006564"/>
    <lineage>
        <taxon>Bacteria</taxon>
        <taxon>Pseudomonadati</taxon>
        <taxon>Bacteroidota</taxon>
        <taxon>Bacteroidia</taxon>
        <taxon>Marinilabiliales</taxon>
        <taxon>Marinilabiliaceae</taxon>
        <taxon>Carboxylicivirga</taxon>
    </lineage>
</organism>
<accession>A0A941F5Y2</accession>
<dbReference type="RefSeq" id="WP_212192463.1">
    <property type="nucleotide sequence ID" value="NZ_JAGTAR010000032.1"/>
</dbReference>
<keyword evidence="1" id="KW-0732">Signal</keyword>
<name>A0A941F5Y2_9BACT</name>
<evidence type="ECO:0000313" key="2">
    <source>
        <dbReference type="EMBL" id="MBR8537438.1"/>
    </source>
</evidence>